<protein>
    <recommendedName>
        <fullName evidence="9">Syndecan</fullName>
    </recommendedName>
</protein>
<proteinExistence type="inferred from homology"/>
<dbReference type="InterPro" id="IPR001050">
    <property type="entry name" value="Syndecan"/>
</dbReference>
<keyword evidence="6 11" id="KW-0472">Membrane</keyword>
<feature type="region of interest" description="Disordered" evidence="10">
    <location>
        <begin position="271"/>
        <end position="305"/>
    </location>
</feature>
<evidence type="ECO:0000256" key="7">
    <source>
        <dbReference type="ARBA" id="ARBA00023180"/>
    </source>
</evidence>
<evidence type="ECO:0000256" key="4">
    <source>
        <dbReference type="ARBA" id="ARBA00022974"/>
    </source>
</evidence>
<keyword evidence="15" id="KW-1185">Reference proteome</keyword>
<dbReference type="InterPro" id="IPR003585">
    <property type="entry name" value="Neurexin-like"/>
</dbReference>
<gene>
    <name evidence="14" type="ORF">GDO81_005995</name>
</gene>
<feature type="region of interest" description="Disordered" evidence="10">
    <location>
        <begin position="34"/>
        <end position="66"/>
    </location>
</feature>
<evidence type="ECO:0000256" key="1">
    <source>
        <dbReference type="ARBA" id="ARBA00004479"/>
    </source>
</evidence>
<evidence type="ECO:0000256" key="9">
    <source>
        <dbReference type="RuleBase" id="RU000649"/>
    </source>
</evidence>
<keyword evidence="4 9" id="KW-0654">Proteoglycan</keyword>
<evidence type="ECO:0000256" key="10">
    <source>
        <dbReference type="SAM" id="MobiDB-lite"/>
    </source>
</evidence>
<name>A0AAV7CV78_ENGPU</name>
<sequence length="392" mass="42962">MHFAFGMIHGAGLLLLISQAALAQRWRKEFEDEKPFDLEGSGDDDFLDEDDTDDIYSGSGSGDFEMESRLDFGVRFTTETPISPPTATALKPAPTVDTIGPIQTTWLPPTTEATLVQRHHPWVLPEAPETPSITVAPTPTIATKEEATTAAVTTATVRTTEVRRLQPVIIESTLTTLMPSTTEEEGKQWDISMEIIGTTPDQGSTLQWPTEDDGTLQTPVAEESEIEDLEKVTATPQPQTDTWEVTRDTVRDGDVEMPAIGGPSGDFEIREEEEASQTQPPTVPDLGNEVLPPTTTPTDHGRGRKLDTSLIDNTIDSGNTLAQMPQKNILERREVLIAVIVGGVVGALFAAFLVMLLIYRMKKKDEGSYALEEPKPASVSYQKPDNHEEFYA</sequence>
<keyword evidence="7 9" id="KW-0325">Glycoprotein</keyword>
<comment type="caution">
    <text evidence="14">The sequence shown here is derived from an EMBL/GenBank/DDBJ whole genome shotgun (WGS) entry which is preliminary data.</text>
</comment>
<organism evidence="14 15">
    <name type="scientific">Engystomops pustulosus</name>
    <name type="common">Tungara frog</name>
    <name type="synonym">Physalaemus pustulosus</name>
    <dbReference type="NCBI Taxonomy" id="76066"/>
    <lineage>
        <taxon>Eukaryota</taxon>
        <taxon>Metazoa</taxon>
        <taxon>Chordata</taxon>
        <taxon>Craniata</taxon>
        <taxon>Vertebrata</taxon>
        <taxon>Euteleostomi</taxon>
        <taxon>Amphibia</taxon>
        <taxon>Batrachia</taxon>
        <taxon>Anura</taxon>
        <taxon>Neobatrachia</taxon>
        <taxon>Hyloidea</taxon>
        <taxon>Leptodactylidae</taxon>
        <taxon>Leiuperinae</taxon>
        <taxon>Engystomops</taxon>
    </lineage>
</organism>
<keyword evidence="12" id="KW-0732">Signal</keyword>
<dbReference type="GO" id="GO:0016020">
    <property type="term" value="C:membrane"/>
    <property type="evidence" value="ECO:0007669"/>
    <property type="project" value="UniProtKB-SubCell"/>
</dbReference>
<evidence type="ECO:0000313" key="15">
    <source>
        <dbReference type="Proteomes" id="UP000824782"/>
    </source>
</evidence>
<evidence type="ECO:0000256" key="2">
    <source>
        <dbReference type="ARBA" id="ARBA00005343"/>
    </source>
</evidence>
<keyword evidence="5 11" id="KW-1133">Transmembrane helix</keyword>
<dbReference type="Proteomes" id="UP000824782">
    <property type="component" value="Unassembled WGS sequence"/>
</dbReference>
<keyword evidence="8 9" id="KW-0357">Heparan sulfate</keyword>
<dbReference type="EMBL" id="WNYA01000002">
    <property type="protein sequence ID" value="KAG8588486.1"/>
    <property type="molecule type" value="Genomic_DNA"/>
</dbReference>
<dbReference type="PANTHER" id="PTHR10915">
    <property type="entry name" value="SYNDECAN"/>
    <property type="match status" value="1"/>
</dbReference>
<evidence type="ECO:0000256" key="5">
    <source>
        <dbReference type="ARBA" id="ARBA00022989"/>
    </source>
</evidence>
<feature type="chain" id="PRO_5043529517" description="Syndecan" evidence="12">
    <location>
        <begin position="24"/>
        <end position="392"/>
    </location>
</feature>
<feature type="region of interest" description="Disordered" evidence="10">
    <location>
        <begin position="369"/>
        <end position="392"/>
    </location>
</feature>
<dbReference type="PANTHER" id="PTHR10915:SF7">
    <property type="entry name" value="SYNDECAN-3"/>
    <property type="match status" value="1"/>
</dbReference>
<evidence type="ECO:0000256" key="11">
    <source>
        <dbReference type="SAM" id="Phobius"/>
    </source>
</evidence>
<reference evidence="14" key="1">
    <citation type="thesis" date="2020" institute="ProQuest LLC" country="789 East Eisenhower Parkway, Ann Arbor, MI, USA">
        <title>Comparative Genomics and Chromosome Evolution.</title>
        <authorList>
            <person name="Mudd A.B."/>
        </authorList>
    </citation>
    <scope>NUCLEOTIDE SEQUENCE</scope>
    <source>
        <strain evidence="14">237g6f4</strain>
        <tissue evidence="14">Blood</tissue>
    </source>
</reference>
<evidence type="ECO:0000313" key="14">
    <source>
        <dbReference type="EMBL" id="KAG8588486.1"/>
    </source>
</evidence>
<evidence type="ECO:0000256" key="6">
    <source>
        <dbReference type="ARBA" id="ARBA00023136"/>
    </source>
</evidence>
<evidence type="ECO:0000256" key="12">
    <source>
        <dbReference type="SAM" id="SignalP"/>
    </source>
</evidence>
<dbReference type="GO" id="GO:0009986">
    <property type="term" value="C:cell surface"/>
    <property type="evidence" value="ECO:0007669"/>
    <property type="project" value="TreeGrafter"/>
</dbReference>
<evidence type="ECO:0000259" key="13">
    <source>
        <dbReference type="SMART" id="SM00294"/>
    </source>
</evidence>
<dbReference type="SMART" id="SM00294">
    <property type="entry name" value="4.1m"/>
    <property type="match status" value="1"/>
</dbReference>
<keyword evidence="3 9" id="KW-0812">Transmembrane</keyword>
<comment type="function">
    <text evidence="9">Cell surface proteoglycan.</text>
</comment>
<feature type="signal peptide" evidence="12">
    <location>
        <begin position="1"/>
        <end position="23"/>
    </location>
</feature>
<comment type="subcellular location">
    <subcellularLocation>
        <location evidence="1 9">Membrane</location>
        <topology evidence="1 9">Single-pass type I membrane protein</topology>
    </subcellularLocation>
</comment>
<feature type="transmembrane region" description="Helical" evidence="11">
    <location>
        <begin position="335"/>
        <end position="359"/>
    </location>
</feature>
<evidence type="ECO:0000256" key="8">
    <source>
        <dbReference type="ARBA" id="ARBA00023207"/>
    </source>
</evidence>
<accession>A0AAV7CV78</accession>
<dbReference type="PROSITE" id="PS00964">
    <property type="entry name" value="SYNDECAN"/>
    <property type="match status" value="1"/>
</dbReference>
<dbReference type="AlphaFoldDB" id="A0AAV7CV78"/>
<feature type="compositionally biased region" description="Acidic residues" evidence="10">
    <location>
        <begin position="40"/>
        <end position="54"/>
    </location>
</feature>
<dbReference type="InterPro" id="IPR030479">
    <property type="entry name" value="Syndecan_CS"/>
</dbReference>
<dbReference type="Pfam" id="PF01034">
    <property type="entry name" value="Syndecan"/>
    <property type="match status" value="1"/>
</dbReference>
<dbReference type="InterPro" id="IPR027789">
    <property type="entry name" value="Syndecan/Neurexin_dom"/>
</dbReference>
<feature type="domain" description="Neurexin/syndecan/glycophorin C" evidence="13">
    <location>
        <begin position="358"/>
        <end position="376"/>
    </location>
</feature>
<comment type="similarity">
    <text evidence="2 9">Belongs to the syndecan proteoglycan family.</text>
</comment>
<evidence type="ECO:0000256" key="3">
    <source>
        <dbReference type="ARBA" id="ARBA00022692"/>
    </source>
</evidence>
<dbReference type="GO" id="GO:0016477">
    <property type="term" value="P:cell migration"/>
    <property type="evidence" value="ECO:0007669"/>
    <property type="project" value="TreeGrafter"/>
</dbReference>